<dbReference type="InterPro" id="IPR000120">
    <property type="entry name" value="Amidase"/>
</dbReference>
<organism evidence="11 12">
    <name type="scientific">Luoshenia tenuis</name>
    <dbReference type="NCBI Taxonomy" id="2763654"/>
    <lineage>
        <taxon>Bacteria</taxon>
        <taxon>Bacillati</taxon>
        <taxon>Bacillota</taxon>
        <taxon>Clostridia</taxon>
        <taxon>Christensenellales</taxon>
        <taxon>Christensenellaceae</taxon>
        <taxon>Luoshenia</taxon>
    </lineage>
</organism>
<feature type="active site" description="Charge relay system" evidence="8">
    <location>
        <position position="82"/>
    </location>
</feature>
<evidence type="ECO:0000256" key="7">
    <source>
        <dbReference type="ARBA" id="ARBA00047407"/>
    </source>
</evidence>
<evidence type="ECO:0000256" key="2">
    <source>
        <dbReference type="ARBA" id="ARBA00022598"/>
    </source>
</evidence>
<feature type="chain" id="PRO_5038607600" description="Glutamyl-tRNA(Gln) amidotransferase subunit A" evidence="9">
    <location>
        <begin position="26"/>
        <end position="488"/>
    </location>
</feature>
<feature type="active site" description="Charge relay system" evidence="8">
    <location>
        <position position="157"/>
    </location>
</feature>
<dbReference type="PANTHER" id="PTHR11895">
    <property type="entry name" value="TRANSAMIDASE"/>
    <property type="match status" value="1"/>
</dbReference>
<dbReference type="GO" id="GO:0006412">
    <property type="term" value="P:translation"/>
    <property type="evidence" value="ECO:0007669"/>
    <property type="project" value="UniProtKB-UniRule"/>
</dbReference>
<evidence type="ECO:0000256" key="9">
    <source>
        <dbReference type="SAM" id="SignalP"/>
    </source>
</evidence>
<evidence type="ECO:0000313" key="12">
    <source>
        <dbReference type="Proteomes" id="UP000654279"/>
    </source>
</evidence>
<evidence type="ECO:0000256" key="1">
    <source>
        <dbReference type="ARBA" id="ARBA00008069"/>
    </source>
</evidence>
<reference evidence="11" key="1">
    <citation type="submission" date="2020-08" db="EMBL/GenBank/DDBJ databases">
        <title>Genome public.</title>
        <authorList>
            <person name="Liu C."/>
            <person name="Sun Q."/>
        </authorList>
    </citation>
    <scope>NUCLEOTIDE SEQUENCE</scope>
    <source>
        <strain evidence="11">NSJ-44</strain>
    </source>
</reference>
<feature type="domain" description="Amidase" evidence="10">
    <location>
        <begin position="27"/>
        <end position="469"/>
    </location>
</feature>
<evidence type="ECO:0000259" key="10">
    <source>
        <dbReference type="Pfam" id="PF01425"/>
    </source>
</evidence>
<dbReference type="Gene3D" id="3.90.1300.10">
    <property type="entry name" value="Amidase signature (AS) domain"/>
    <property type="match status" value="1"/>
</dbReference>
<keyword evidence="2 8" id="KW-0436">Ligase</keyword>
<comment type="subunit">
    <text evidence="8">Heterotrimer of A, B and C subunits.</text>
</comment>
<keyword evidence="9" id="KW-0732">Signal</keyword>
<dbReference type="EC" id="6.3.5.7" evidence="8"/>
<keyword evidence="12" id="KW-1185">Reference proteome</keyword>
<accession>A0A926HNR6</accession>
<gene>
    <name evidence="8 11" type="primary">gatA</name>
    <name evidence="11" type="ORF">H8699_10920</name>
</gene>
<keyword evidence="5 8" id="KW-0648">Protein biosynthesis</keyword>
<dbReference type="InterPro" id="IPR004412">
    <property type="entry name" value="GatA"/>
</dbReference>
<evidence type="ECO:0000256" key="6">
    <source>
        <dbReference type="ARBA" id="ARBA00025295"/>
    </source>
</evidence>
<dbReference type="AlphaFoldDB" id="A0A926HNR6"/>
<dbReference type="EMBL" id="JACRSO010000005">
    <property type="protein sequence ID" value="MBC8529940.1"/>
    <property type="molecule type" value="Genomic_DNA"/>
</dbReference>
<keyword evidence="4 8" id="KW-0067">ATP-binding</keyword>
<keyword evidence="3 8" id="KW-0547">Nucleotide-binding</keyword>
<dbReference type="PROSITE" id="PS00571">
    <property type="entry name" value="AMIDASES"/>
    <property type="match status" value="1"/>
</dbReference>
<dbReference type="Proteomes" id="UP000654279">
    <property type="component" value="Unassembled WGS sequence"/>
</dbReference>
<dbReference type="InterPro" id="IPR023631">
    <property type="entry name" value="Amidase_dom"/>
</dbReference>
<name>A0A926HNR6_9FIRM</name>
<evidence type="ECO:0000256" key="3">
    <source>
        <dbReference type="ARBA" id="ARBA00022741"/>
    </source>
</evidence>
<evidence type="ECO:0000256" key="4">
    <source>
        <dbReference type="ARBA" id="ARBA00022840"/>
    </source>
</evidence>
<dbReference type="PANTHER" id="PTHR11895:SF151">
    <property type="entry name" value="GLUTAMYL-TRNA(GLN) AMIDOTRANSFERASE SUBUNIT A"/>
    <property type="match status" value="1"/>
</dbReference>
<feature type="active site" description="Acyl-ester intermediate" evidence="8">
    <location>
        <position position="181"/>
    </location>
</feature>
<dbReference type="InterPro" id="IPR036928">
    <property type="entry name" value="AS_sf"/>
</dbReference>
<comment type="similarity">
    <text evidence="1 8">Belongs to the amidase family. GatA subfamily.</text>
</comment>
<dbReference type="GO" id="GO:0005524">
    <property type="term" value="F:ATP binding"/>
    <property type="evidence" value="ECO:0007669"/>
    <property type="project" value="UniProtKB-KW"/>
</dbReference>
<dbReference type="GO" id="GO:0050567">
    <property type="term" value="F:glutaminyl-tRNA synthase (glutamine-hydrolyzing) activity"/>
    <property type="evidence" value="ECO:0007669"/>
    <property type="project" value="UniProtKB-UniRule"/>
</dbReference>
<evidence type="ECO:0000313" key="11">
    <source>
        <dbReference type="EMBL" id="MBC8529940.1"/>
    </source>
</evidence>
<comment type="caution">
    <text evidence="11">The sequence shown here is derived from an EMBL/GenBank/DDBJ whole genome shotgun (WGS) entry which is preliminary data.</text>
</comment>
<dbReference type="InterPro" id="IPR020556">
    <property type="entry name" value="Amidase_CS"/>
</dbReference>
<protein>
    <recommendedName>
        <fullName evidence="8">Glutamyl-tRNA(Gln) amidotransferase subunit A</fullName>
        <shortName evidence="8">Glu-ADT subunit A</shortName>
        <ecNumber evidence="8">6.3.5.7</ecNumber>
    </recommendedName>
</protein>
<sequence>MKVERIIDWSAAALALKLAAGQVSAQEAAEAYLQQIEKCEAQLGAYIKVTREVALAQAAQVDARRAAGEQLHPLAGVPMALKDNLCTQGIETTCGSKMLQNFCPPYSATAARRLEEAGCVLLGKVNMDEFAMGSSTENSYYHPTRNPVDPTRVPGGSSGGSAAAVGAREAAFALGSDTGGSIRQPAAFCGVVGMKPTYGAVSRYGLVAFASSLDQIGPLTRDVRDSALVLSAIAGKDERDSTCVGRNYGDFQQDIGREVTGLRLGLPREFLEEGIDPQVKAAVLAAANRYEKLGARVEPVSLPTLKHALPAYYVISSAEASSNLARFDGVRYGYRAKDYADMDELYERTRSEGFGPEVKRRIMLGTFALSAGYYDAYYNKALQVRTLVVREFEALFKDFDALLSPVAPTTAYRLGEKMADPMAMYLGDIYTVPVNIAGLPALSLPCGRDEEGLPIGMQLIGPPFSEKKLYQLGYAFEQDDAKEAEKHA</sequence>
<comment type="function">
    <text evidence="6 8">Allows the formation of correctly charged Gln-tRNA(Gln) through the transamidation of misacylated Glu-tRNA(Gln) in organisms which lack glutaminyl-tRNA synthetase. The reaction takes place in the presence of glutamine and ATP through an activated gamma-phospho-Glu-tRNA(Gln).</text>
</comment>
<dbReference type="NCBIfam" id="TIGR00132">
    <property type="entry name" value="gatA"/>
    <property type="match status" value="1"/>
</dbReference>
<proteinExistence type="inferred from homology"/>
<dbReference type="GO" id="GO:0030956">
    <property type="term" value="C:glutamyl-tRNA(Gln) amidotransferase complex"/>
    <property type="evidence" value="ECO:0007669"/>
    <property type="project" value="InterPro"/>
</dbReference>
<evidence type="ECO:0000256" key="8">
    <source>
        <dbReference type="HAMAP-Rule" id="MF_00120"/>
    </source>
</evidence>
<feature type="signal peptide" evidence="9">
    <location>
        <begin position="1"/>
        <end position="25"/>
    </location>
</feature>
<dbReference type="SUPFAM" id="SSF75304">
    <property type="entry name" value="Amidase signature (AS) enzymes"/>
    <property type="match status" value="1"/>
</dbReference>
<comment type="catalytic activity">
    <reaction evidence="7 8">
        <text>L-glutamyl-tRNA(Gln) + L-glutamine + ATP + H2O = L-glutaminyl-tRNA(Gln) + L-glutamate + ADP + phosphate + H(+)</text>
        <dbReference type="Rhea" id="RHEA:17521"/>
        <dbReference type="Rhea" id="RHEA-COMP:9681"/>
        <dbReference type="Rhea" id="RHEA-COMP:9684"/>
        <dbReference type="ChEBI" id="CHEBI:15377"/>
        <dbReference type="ChEBI" id="CHEBI:15378"/>
        <dbReference type="ChEBI" id="CHEBI:29985"/>
        <dbReference type="ChEBI" id="CHEBI:30616"/>
        <dbReference type="ChEBI" id="CHEBI:43474"/>
        <dbReference type="ChEBI" id="CHEBI:58359"/>
        <dbReference type="ChEBI" id="CHEBI:78520"/>
        <dbReference type="ChEBI" id="CHEBI:78521"/>
        <dbReference type="ChEBI" id="CHEBI:456216"/>
        <dbReference type="EC" id="6.3.5.7"/>
    </reaction>
</comment>
<dbReference type="Pfam" id="PF01425">
    <property type="entry name" value="Amidase"/>
    <property type="match status" value="1"/>
</dbReference>
<dbReference type="HAMAP" id="MF_00120">
    <property type="entry name" value="GatA"/>
    <property type="match status" value="1"/>
</dbReference>
<evidence type="ECO:0000256" key="5">
    <source>
        <dbReference type="ARBA" id="ARBA00022917"/>
    </source>
</evidence>
<dbReference type="RefSeq" id="WP_249285720.1">
    <property type="nucleotide sequence ID" value="NZ_JACRSO010000005.1"/>
</dbReference>